<dbReference type="HOGENOM" id="CLU_018320_2_1_1"/>
<dbReference type="InterPro" id="IPR007192">
    <property type="entry name" value="APC8"/>
</dbReference>
<feature type="region of interest" description="Disordered" evidence="8">
    <location>
        <begin position="39"/>
        <end position="76"/>
    </location>
</feature>
<evidence type="ECO:0000256" key="7">
    <source>
        <dbReference type="PROSITE-ProRule" id="PRU00339"/>
    </source>
</evidence>
<proteinExistence type="predicted"/>
<dbReference type="PANTHER" id="PTHR12558">
    <property type="entry name" value="CELL DIVISION CYCLE 16,23,27"/>
    <property type="match status" value="1"/>
</dbReference>
<accession>A0A0C9V1P1</accession>
<evidence type="ECO:0000256" key="5">
    <source>
        <dbReference type="ARBA" id="ARBA00022803"/>
    </source>
</evidence>
<keyword evidence="4" id="KW-0833">Ubl conjugation pathway</keyword>
<dbReference type="Gene3D" id="1.25.40.10">
    <property type="entry name" value="Tetratricopeptide repeat domain"/>
    <property type="match status" value="3"/>
</dbReference>
<dbReference type="InterPro" id="IPR019734">
    <property type="entry name" value="TPR_rpt"/>
</dbReference>
<dbReference type="Pfam" id="PF13414">
    <property type="entry name" value="TPR_11"/>
    <property type="match status" value="1"/>
</dbReference>
<dbReference type="GO" id="GO:0045842">
    <property type="term" value="P:positive regulation of mitotic metaphase/anaphase transition"/>
    <property type="evidence" value="ECO:0007669"/>
    <property type="project" value="TreeGrafter"/>
</dbReference>
<dbReference type="OrthoDB" id="10262026at2759"/>
<feature type="repeat" description="TPR" evidence="7">
    <location>
        <begin position="369"/>
        <end position="402"/>
    </location>
</feature>
<dbReference type="Pfam" id="PF04049">
    <property type="entry name" value="ANAPC8"/>
    <property type="match status" value="1"/>
</dbReference>
<dbReference type="InterPro" id="IPR011990">
    <property type="entry name" value="TPR-like_helical_dom_sf"/>
</dbReference>
<name>A0A0C9V1P1_SPHS4</name>
<evidence type="ECO:0000256" key="4">
    <source>
        <dbReference type="ARBA" id="ARBA00022786"/>
    </source>
</evidence>
<evidence type="ECO:0000259" key="9">
    <source>
        <dbReference type="Pfam" id="PF04049"/>
    </source>
</evidence>
<evidence type="ECO:0000256" key="6">
    <source>
        <dbReference type="ARBA" id="ARBA00023306"/>
    </source>
</evidence>
<keyword evidence="11" id="KW-1185">Reference proteome</keyword>
<dbReference type="GO" id="GO:0031145">
    <property type="term" value="P:anaphase-promoting complex-dependent catabolic process"/>
    <property type="evidence" value="ECO:0007669"/>
    <property type="project" value="TreeGrafter"/>
</dbReference>
<sequence>MNAFNVEALRNAIHETSARGLYAASKWATEMLAGLSTPLKTSATKNAVRPPQPANKRPTSPPPPPPEARFVTPSSPPTDLVSVAQIKDGVKQLDTLINYSERVGSADGTNRPIVLDTAKTLEEKDAYVAARRFFDSREFSRVSFTLKDYKSAQSRFLSTYSQYLASEKQALSQFYKREASKKHNPAPVNQTLLKLIDDIGETDDPFLLFLKGLLFHRVLRRAEALECLTRSINIYPWNWSAWLQLSACLEDQEEFAGIHKHLPAHVVTRIFSLRFMNELHSPGDAELKNVDALLRLFPGSLYLLTQKALVHYHQRDFEAAESVYDEIRSRDPYRIDDIDVFSNILYVMENKTKLSKLAHDFLALDKDRPEVCCIVGNHYSLRAEHEKAVKYFRRAVQLDRTFLSAWTLMGHEYIEMKNSQAAIEAYRRAIEVNKKDYRGWYGLGQAYELLNMHNYALHYYQRGAALRPYDVRMWQAMGMCYQDLGRPHEAISCFKRALLGSDARETSLNLKIANLHDLLGEKNEAAAYHRRCVELGIVEGRPISDYARSCIFVAGYHITLGKDHKLAREYCEKVASSNVEESSTATDYLRRLRALGH</sequence>
<dbReference type="PROSITE" id="PS50005">
    <property type="entry name" value="TPR"/>
    <property type="match status" value="3"/>
</dbReference>
<gene>
    <name evidence="10" type="ORF">M422DRAFT_60533</name>
</gene>
<reference evidence="10 11" key="1">
    <citation type="submission" date="2014-06" db="EMBL/GenBank/DDBJ databases">
        <title>Evolutionary Origins and Diversification of the Mycorrhizal Mutualists.</title>
        <authorList>
            <consortium name="DOE Joint Genome Institute"/>
            <consortium name="Mycorrhizal Genomics Consortium"/>
            <person name="Kohler A."/>
            <person name="Kuo A."/>
            <person name="Nagy L.G."/>
            <person name="Floudas D."/>
            <person name="Copeland A."/>
            <person name="Barry K.W."/>
            <person name="Cichocki N."/>
            <person name="Veneault-Fourrey C."/>
            <person name="LaButti K."/>
            <person name="Lindquist E.A."/>
            <person name="Lipzen A."/>
            <person name="Lundell T."/>
            <person name="Morin E."/>
            <person name="Murat C."/>
            <person name="Riley R."/>
            <person name="Ohm R."/>
            <person name="Sun H."/>
            <person name="Tunlid A."/>
            <person name="Henrissat B."/>
            <person name="Grigoriev I.V."/>
            <person name="Hibbett D.S."/>
            <person name="Martin F."/>
        </authorList>
    </citation>
    <scope>NUCLEOTIDE SEQUENCE [LARGE SCALE GENOMIC DNA]</scope>
    <source>
        <strain evidence="10 11">SS14</strain>
    </source>
</reference>
<dbReference type="SUPFAM" id="SSF48452">
    <property type="entry name" value="TPR-like"/>
    <property type="match status" value="2"/>
</dbReference>
<dbReference type="Pfam" id="PF13181">
    <property type="entry name" value="TPR_8"/>
    <property type="match status" value="2"/>
</dbReference>
<dbReference type="Proteomes" id="UP000054279">
    <property type="component" value="Unassembled WGS sequence"/>
</dbReference>
<dbReference type="AlphaFoldDB" id="A0A0C9V1P1"/>
<dbReference type="GO" id="GO:0005680">
    <property type="term" value="C:anaphase-promoting complex"/>
    <property type="evidence" value="ECO:0007669"/>
    <property type="project" value="InterPro"/>
</dbReference>
<feature type="repeat" description="TPR" evidence="7">
    <location>
        <begin position="403"/>
        <end position="436"/>
    </location>
</feature>
<dbReference type="GO" id="GO:0016567">
    <property type="term" value="P:protein ubiquitination"/>
    <property type="evidence" value="ECO:0007669"/>
    <property type="project" value="TreeGrafter"/>
</dbReference>
<feature type="repeat" description="TPR" evidence="7">
    <location>
        <begin position="437"/>
        <end position="470"/>
    </location>
</feature>
<keyword evidence="1" id="KW-0132">Cell division</keyword>
<keyword evidence="2" id="KW-0677">Repeat</keyword>
<evidence type="ECO:0000313" key="10">
    <source>
        <dbReference type="EMBL" id="KIJ40939.1"/>
    </source>
</evidence>
<keyword evidence="3" id="KW-0498">Mitosis</keyword>
<evidence type="ECO:0000313" key="11">
    <source>
        <dbReference type="Proteomes" id="UP000054279"/>
    </source>
</evidence>
<keyword evidence="6" id="KW-0131">Cell cycle</keyword>
<keyword evidence="5 7" id="KW-0802">TPR repeat</keyword>
<dbReference type="EMBL" id="KN837140">
    <property type="protein sequence ID" value="KIJ40939.1"/>
    <property type="molecule type" value="Genomic_DNA"/>
</dbReference>
<evidence type="ECO:0000256" key="3">
    <source>
        <dbReference type="ARBA" id="ARBA00022776"/>
    </source>
</evidence>
<evidence type="ECO:0000256" key="2">
    <source>
        <dbReference type="ARBA" id="ARBA00022737"/>
    </source>
</evidence>
<feature type="domain" description="Cdc23" evidence="9">
    <location>
        <begin position="7"/>
        <end position="308"/>
    </location>
</feature>
<dbReference type="SMART" id="SM00028">
    <property type="entry name" value="TPR"/>
    <property type="match status" value="7"/>
</dbReference>
<dbReference type="PANTHER" id="PTHR12558:SF10">
    <property type="entry name" value="CELL DIVISION CYCLE PROTEIN 23 HOMOLOG"/>
    <property type="match status" value="1"/>
</dbReference>
<dbReference type="GO" id="GO:0051301">
    <property type="term" value="P:cell division"/>
    <property type="evidence" value="ECO:0007669"/>
    <property type="project" value="UniProtKB-KW"/>
</dbReference>
<evidence type="ECO:0000256" key="8">
    <source>
        <dbReference type="SAM" id="MobiDB-lite"/>
    </source>
</evidence>
<protein>
    <recommendedName>
        <fullName evidence="9">Cdc23 domain-containing protein</fullName>
    </recommendedName>
</protein>
<organism evidence="10 11">
    <name type="scientific">Sphaerobolus stellatus (strain SS14)</name>
    <dbReference type="NCBI Taxonomy" id="990650"/>
    <lineage>
        <taxon>Eukaryota</taxon>
        <taxon>Fungi</taxon>
        <taxon>Dikarya</taxon>
        <taxon>Basidiomycota</taxon>
        <taxon>Agaricomycotina</taxon>
        <taxon>Agaricomycetes</taxon>
        <taxon>Phallomycetidae</taxon>
        <taxon>Geastrales</taxon>
        <taxon>Sphaerobolaceae</taxon>
        <taxon>Sphaerobolus</taxon>
    </lineage>
</organism>
<evidence type="ECO:0000256" key="1">
    <source>
        <dbReference type="ARBA" id="ARBA00022618"/>
    </source>
</evidence>